<comment type="subcellular location">
    <subcellularLocation>
        <location evidence="1 11">Golgi apparatus membrane</location>
        <topology evidence="1 11">Single-pass type II membrane protein</topology>
    </subcellularLocation>
</comment>
<evidence type="ECO:0000313" key="13">
    <source>
        <dbReference type="Proteomes" id="UP000678393"/>
    </source>
</evidence>
<evidence type="ECO:0000256" key="2">
    <source>
        <dbReference type="ARBA" id="ARBA00008661"/>
    </source>
</evidence>
<dbReference type="Pfam" id="PF01762">
    <property type="entry name" value="Galactosyl_T"/>
    <property type="match status" value="1"/>
</dbReference>
<dbReference type="EC" id="2.4.1.-" evidence="11"/>
<organism evidence="12 13">
    <name type="scientific">Candidula unifasciata</name>
    <dbReference type="NCBI Taxonomy" id="100452"/>
    <lineage>
        <taxon>Eukaryota</taxon>
        <taxon>Metazoa</taxon>
        <taxon>Spiralia</taxon>
        <taxon>Lophotrochozoa</taxon>
        <taxon>Mollusca</taxon>
        <taxon>Gastropoda</taxon>
        <taxon>Heterobranchia</taxon>
        <taxon>Euthyneura</taxon>
        <taxon>Panpulmonata</taxon>
        <taxon>Eupulmonata</taxon>
        <taxon>Stylommatophora</taxon>
        <taxon>Helicina</taxon>
        <taxon>Helicoidea</taxon>
        <taxon>Geomitridae</taxon>
        <taxon>Candidula</taxon>
    </lineage>
</organism>
<keyword evidence="10" id="KW-0325">Glycoprotein</keyword>
<name>A0A8S4ABQ7_9EUPU</name>
<dbReference type="GO" id="GO:0006493">
    <property type="term" value="P:protein O-linked glycosylation"/>
    <property type="evidence" value="ECO:0007669"/>
    <property type="project" value="TreeGrafter"/>
</dbReference>
<dbReference type="FunFam" id="3.90.550.50:FF:000001">
    <property type="entry name" value="Hexosyltransferase"/>
    <property type="match status" value="1"/>
</dbReference>
<evidence type="ECO:0000256" key="9">
    <source>
        <dbReference type="ARBA" id="ARBA00023136"/>
    </source>
</evidence>
<comment type="caution">
    <text evidence="12">The sequence shown here is derived from an EMBL/GenBank/DDBJ whole genome shotgun (WGS) entry which is preliminary data.</text>
</comment>
<protein>
    <recommendedName>
        <fullName evidence="11">Hexosyltransferase</fullName>
        <ecNumber evidence="11">2.4.1.-</ecNumber>
    </recommendedName>
</protein>
<reference evidence="12" key="1">
    <citation type="submission" date="2021-04" db="EMBL/GenBank/DDBJ databases">
        <authorList>
            <consortium name="Molecular Ecology Group"/>
        </authorList>
    </citation>
    <scope>NUCLEOTIDE SEQUENCE</scope>
</reference>
<dbReference type="GO" id="GO:0016758">
    <property type="term" value="F:hexosyltransferase activity"/>
    <property type="evidence" value="ECO:0007669"/>
    <property type="project" value="InterPro"/>
</dbReference>
<evidence type="ECO:0000313" key="12">
    <source>
        <dbReference type="EMBL" id="CAG5135481.1"/>
    </source>
</evidence>
<keyword evidence="6" id="KW-0735">Signal-anchor</keyword>
<proteinExistence type="inferred from homology"/>
<evidence type="ECO:0000256" key="10">
    <source>
        <dbReference type="ARBA" id="ARBA00023180"/>
    </source>
</evidence>
<evidence type="ECO:0000256" key="5">
    <source>
        <dbReference type="ARBA" id="ARBA00022692"/>
    </source>
</evidence>
<evidence type="ECO:0000256" key="6">
    <source>
        <dbReference type="ARBA" id="ARBA00022968"/>
    </source>
</evidence>
<evidence type="ECO:0000256" key="3">
    <source>
        <dbReference type="ARBA" id="ARBA00022676"/>
    </source>
</evidence>
<dbReference type="EMBL" id="CAJHNH020008335">
    <property type="protein sequence ID" value="CAG5135481.1"/>
    <property type="molecule type" value="Genomic_DNA"/>
</dbReference>
<keyword evidence="9" id="KW-0472">Membrane</keyword>
<comment type="similarity">
    <text evidence="2 11">Belongs to the glycosyltransferase 31 family.</text>
</comment>
<evidence type="ECO:0000256" key="1">
    <source>
        <dbReference type="ARBA" id="ARBA00004323"/>
    </source>
</evidence>
<evidence type="ECO:0000256" key="7">
    <source>
        <dbReference type="ARBA" id="ARBA00022989"/>
    </source>
</evidence>
<dbReference type="InterPro" id="IPR002659">
    <property type="entry name" value="Glyco_trans_31"/>
</dbReference>
<evidence type="ECO:0000256" key="4">
    <source>
        <dbReference type="ARBA" id="ARBA00022679"/>
    </source>
</evidence>
<dbReference type="OrthoDB" id="5512589at2759"/>
<keyword evidence="3 11" id="KW-0328">Glycosyltransferase</keyword>
<accession>A0A8S4ABQ7</accession>
<dbReference type="PANTHER" id="PTHR11214:SF314">
    <property type="entry name" value="HEXOSYLTRANSFERASE"/>
    <property type="match status" value="1"/>
</dbReference>
<keyword evidence="7" id="KW-1133">Transmembrane helix</keyword>
<keyword evidence="8 11" id="KW-0333">Golgi apparatus</keyword>
<evidence type="ECO:0000256" key="8">
    <source>
        <dbReference type="ARBA" id="ARBA00023034"/>
    </source>
</evidence>
<evidence type="ECO:0000256" key="11">
    <source>
        <dbReference type="RuleBase" id="RU363063"/>
    </source>
</evidence>
<keyword evidence="13" id="KW-1185">Reference proteome</keyword>
<dbReference type="Proteomes" id="UP000678393">
    <property type="component" value="Unassembled WGS sequence"/>
</dbReference>
<dbReference type="Gene3D" id="3.90.550.50">
    <property type="match status" value="1"/>
</dbReference>
<keyword evidence="5" id="KW-0812">Transmembrane</keyword>
<keyword evidence="4" id="KW-0808">Transferase</keyword>
<dbReference type="AlphaFoldDB" id="A0A8S4ABQ7"/>
<gene>
    <name evidence="12" type="ORF">CUNI_LOCUS21039</name>
</gene>
<dbReference type="GO" id="GO:0000139">
    <property type="term" value="C:Golgi membrane"/>
    <property type="evidence" value="ECO:0007669"/>
    <property type="project" value="UniProtKB-SubCell"/>
</dbReference>
<dbReference type="PANTHER" id="PTHR11214">
    <property type="entry name" value="BETA-1,3-N-ACETYLGLUCOSAMINYLTRANSFERASE"/>
    <property type="match status" value="1"/>
</dbReference>
<sequence>MSRWYEEDFPDDDQSTPRVQTLLEIFRKKVAITDRVLVNSHDFEYIHNASNVCTGKKVELIAGVPSKANKFEARMAVRDSWGKYKNDPGNNMLLLFFLGATDDKTMQEKINEEALKYGDIVQESFKDSYRNLSLKTVALMKWVSIYCPDSTFVLKAEDDAYVNIPRLLAKLREQLTRGPMFIMGAVHHNTLPFRDQKNKWYVTRDEYPWKMFPNYLSGTAYAMTSTAAMRLYVESLYVKNLFLEDVYLTGLVADRAAVPRIGEGEFSWARLDPNGCIFRYKVSGHKYSADELRKIHDELIDPSFKCY</sequence>